<dbReference type="InterPro" id="IPR036927">
    <property type="entry name" value="Cyt_c_oxase-like_su1_sf"/>
</dbReference>
<feature type="binding site" description="axial binding residue" evidence="18">
    <location>
        <position position="375"/>
    </location>
    <ligand>
        <name>heme b</name>
        <dbReference type="ChEBI" id="CHEBI:60344"/>
        <label>1; low-spin</label>
    </ligand>
    <ligandPart>
        <name>Fe</name>
        <dbReference type="ChEBI" id="CHEBI:18248"/>
    </ligandPart>
</feature>
<dbReference type="GO" id="GO:0006119">
    <property type="term" value="P:oxidative phosphorylation"/>
    <property type="evidence" value="ECO:0007669"/>
    <property type="project" value="UniProtKB-UniPathway"/>
</dbReference>
<dbReference type="GO" id="GO:0022904">
    <property type="term" value="P:respiratory electron transport chain"/>
    <property type="evidence" value="ECO:0007669"/>
    <property type="project" value="TreeGrafter"/>
</dbReference>
<feature type="binding site" evidence="18">
    <location>
        <position position="285"/>
    </location>
    <ligand>
        <name>Cu cation</name>
        <dbReference type="ChEBI" id="CHEBI:23378"/>
        <label>B</label>
    </ligand>
</feature>
<evidence type="ECO:0000256" key="18">
    <source>
        <dbReference type="PIRSR" id="PIRSR604677-50"/>
    </source>
</evidence>
<dbReference type="Pfam" id="PF00115">
    <property type="entry name" value="COX1"/>
    <property type="match status" value="1"/>
</dbReference>
<evidence type="ECO:0000256" key="7">
    <source>
        <dbReference type="ARBA" id="ARBA00022617"/>
    </source>
</evidence>
<evidence type="ECO:0000256" key="12">
    <source>
        <dbReference type="ARBA" id="ARBA00022982"/>
    </source>
</evidence>
<sequence length="505" mass="57304">MDVGIPQGYASSASVSATAKTSAEYDYSIARLFIIAMIAFGVIGMLVGVILAFQLAFPKLNYILGEYSIFGRLRPVHTNGVIYGFTLGGIWASWYYIGQRVLKITYHDYPFLRVVGYLHFWLWIVTLILGVVSLLGGITQSKEYAELAWPLDILVVVVWVLWGISMFGSMGVRRENTIYVSLWYYIATYVGIAVLYIFNNLSIPTYLVAHTGSLWHSISMYAGSNDALVQWWWGHNAVAFVFTSGVIGTIYYFLPKESGQPIFSYKLTLFSFWSLMFVYIWAGGHHLIYSTVPDWVQTLSSVFSVILVIPSWGTAINMLLTLRGQWHQLKESPLIKFLVLASTFYMLSTLEGSIQAIRSVNALAHFTDWIIGHVHDGVLGWVGFTLIAAVYHMVPRVFKREIYSAKLMDVHFWLMTLGIVLYFSSMWIAGITQGMMWRDVDQYGNLVYQFVDTVRVLIPYYVIRGLGGSLYLVGFFIFLYNVLMTIQKGRVLEKEPAYATPMGMH</sequence>
<dbReference type="NCBIfam" id="TIGR00780">
    <property type="entry name" value="ccoN"/>
    <property type="match status" value="1"/>
</dbReference>
<evidence type="ECO:0000256" key="19">
    <source>
        <dbReference type="RuleBase" id="RU000370"/>
    </source>
</evidence>
<evidence type="ECO:0000256" key="10">
    <source>
        <dbReference type="ARBA" id="ARBA00022723"/>
    </source>
</evidence>
<dbReference type="RefSeq" id="WP_197271620.1">
    <property type="nucleotide sequence ID" value="NZ_CDMH01000057.1"/>
</dbReference>
<dbReference type="InterPro" id="IPR004677">
    <property type="entry name" value="Cyt_c_oxidase_cbb3_su1"/>
</dbReference>
<evidence type="ECO:0000256" key="5">
    <source>
        <dbReference type="ARBA" id="ARBA00022448"/>
    </source>
</evidence>
<dbReference type="PANTHER" id="PTHR10422:SF29">
    <property type="entry name" value="CYTOCHROME C OXIDASE SUBUNIT 1 HOMOLOG, BACTEROID"/>
    <property type="match status" value="1"/>
</dbReference>
<dbReference type="GO" id="GO:0005886">
    <property type="term" value="C:plasma membrane"/>
    <property type="evidence" value="ECO:0007669"/>
    <property type="project" value="UniProtKB-SubCell"/>
</dbReference>
<dbReference type="PROSITE" id="PS00077">
    <property type="entry name" value="COX1_CUB"/>
    <property type="match status" value="1"/>
</dbReference>
<dbReference type="Gene3D" id="1.20.210.10">
    <property type="entry name" value="Cytochrome c oxidase-like, subunit I domain"/>
    <property type="match status" value="1"/>
</dbReference>
<evidence type="ECO:0000256" key="2">
    <source>
        <dbReference type="ARBA" id="ARBA00004651"/>
    </source>
</evidence>
<dbReference type="Proteomes" id="UP000045175">
    <property type="component" value="Unassembled WGS sequence"/>
</dbReference>
<keyword evidence="7 18" id="KW-0349">Heme</keyword>
<keyword evidence="10 18" id="KW-0479">Metal-binding</keyword>
<feature type="transmembrane region" description="Helical" evidence="20">
    <location>
        <begin position="457"/>
        <end position="480"/>
    </location>
</feature>
<evidence type="ECO:0000256" key="4">
    <source>
        <dbReference type="ARBA" id="ARBA00012949"/>
    </source>
</evidence>
<organism evidence="23 27">
    <name type="scientific">Helicobacter ailurogastricus</name>
    <dbReference type="NCBI Taxonomy" id="1578720"/>
    <lineage>
        <taxon>Bacteria</taxon>
        <taxon>Pseudomonadati</taxon>
        <taxon>Campylobacterota</taxon>
        <taxon>Epsilonproteobacteria</taxon>
        <taxon>Campylobacterales</taxon>
        <taxon>Helicobacteraceae</taxon>
        <taxon>Helicobacter</taxon>
    </lineage>
</organism>
<feature type="domain" description="Cytochrome oxidase subunit I profile" evidence="21">
    <location>
        <begin position="29"/>
        <end position="505"/>
    </location>
</feature>
<evidence type="ECO:0000256" key="16">
    <source>
        <dbReference type="ARBA" id="ARBA00023136"/>
    </source>
</evidence>
<dbReference type="PROSITE" id="PS50855">
    <property type="entry name" value="COX1"/>
    <property type="match status" value="1"/>
</dbReference>
<evidence type="ECO:0000256" key="14">
    <source>
        <dbReference type="ARBA" id="ARBA00023004"/>
    </source>
</evidence>
<feature type="transmembrane region" description="Helical" evidence="20">
    <location>
        <begin position="230"/>
        <end position="254"/>
    </location>
</feature>
<evidence type="ECO:0000256" key="15">
    <source>
        <dbReference type="ARBA" id="ARBA00023008"/>
    </source>
</evidence>
<gene>
    <name evidence="22" type="ORF">HAL011_04310</name>
    <name evidence="23" type="ORF">HAL013_12860</name>
    <name evidence="24" type="ORF">HAL09_08670</name>
</gene>
<feature type="binding site" evidence="18">
    <location>
        <position position="235"/>
    </location>
    <ligand>
        <name>Cu cation</name>
        <dbReference type="ChEBI" id="CHEBI:23378"/>
        <label>B</label>
    </ligand>
</feature>
<dbReference type="GO" id="GO:0020037">
    <property type="term" value="F:heme binding"/>
    <property type="evidence" value="ECO:0007669"/>
    <property type="project" value="InterPro"/>
</dbReference>
<feature type="transmembrane region" description="Helical" evidence="20">
    <location>
        <begin position="178"/>
        <end position="198"/>
    </location>
</feature>
<comment type="pathway">
    <text evidence="3">Energy metabolism; oxidative phosphorylation.</text>
</comment>
<evidence type="ECO:0000256" key="8">
    <source>
        <dbReference type="ARBA" id="ARBA00022660"/>
    </source>
</evidence>
<keyword evidence="13 20" id="KW-1133">Transmembrane helix</keyword>
<dbReference type="Proteomes" id="UP000038622">
    <property type="component" value="Unassembled WGS sequence"/>
</dbReference>
<evidence type="ECO:0000256" key="1">
    <source>
        <dbReference type="ARBA" id="ARBA00001970"/>
    </source>
</evidence>
<feature type="transmembrane region" description="Helical" evidence="20">
    <location>
        <begin position="263"/>
        <end position="282"/>
    </location>
</feature>
<dbReference type="GO" id="GO:0016491">
    <property type="term" value="F:oxidoreductase activity"/>
    <property type="evidence" value="ECO:0007669"/>
    <property type="project" value="UniProtKB-KW"/>
</dbReference>
<comment type="cofactor">
    <cofactor evidence="18">
        <name>heme</name>
        <dbReference type="ChEBI" id="CHEBI:30413"/>
    </cofactor>
    <text evidence="18">Binds 2 heme groups per subunit, denoted as high- and low-spin.</text>
</comment>
<reference evidence="23" key="1">
    <citation type="submission" date="2014-12" db="EMBL/GenBank/DDBJ databases">
        <title>Whole genome sequences of four Staphylococcus schleiferi canine isolates.</title>
        <authorList>
            <person name="Misic A.M."/>
            <person name="Cain C."/>
            <person name="Morris D.O."/>
            <person name="Rankin S."/>
            <person name="Beiting D."/>
        </authorList>
    </citation>
    <scope>NUCLEOTIDE SEQUENCE</scope>
    <source>
        <strain evidence="22">ASB11</strain>
        <strain evidence="23">ASB13</strain>
        <strain evidence="24">ASB9</strain>
    </source>
</reference>
<evidence type="ECO:0000313" key="25">
    <source>
        <dbReference type="Proteomes" id="UP000038622"/>
    </source>
</evidence>
<evidence type="ECO:0000313" key="24">
    <source>
        <dbReference type="EMBL" id="CRF44291.1"/>
    </source>
</evidence>
<feature type="transmembrane region" description="Helical" evidence="20">
    <location>
        <begin position="117"/>
        <end position="139"/>
    </location>
</feature>
<keyword evidence="12 19" id="KW-0249">Electron transport</keyword>
<keyword evidence="5 19" id="KW-0813">Transport</keyword>
<comment type="subcellular location">
    <subcellularLocation>
        <location evidence="2">Cell membrane</location>
        <topology evidence="2">Multi-pass membrane protein</topology>
    </subcellularLocation>
</comment>
<evidence type="ECO:0000259" key="21">
    <source>
        <dbReference type="PROSITE" id="PS50855"/>
    </source>
</evidence>
<dbReference type="EMBL" id="CDML01000011">
    <property type="protein sequence ID" value="CRF40669.1"/>
    <property type="molecule type" value="Genomic_DNA"/>
</dbReference>
<keyword evidence="8 19" id="KW-0679">Respiratory chain</keyword>
<feature type="binding site" description="axial binding residue" evidence="18">
    <location>
        <position position="77"/>
    </location>
    <ligand>
        <name>heme b</name>
        <dbReference type="ChEBI" id="CHEBI:60344"/>
        <label>1; low-spin</label>
    </ligand>
    <ligandPart>
        <name>Fe</name>
        <dbReference type="ChEBI" id="CHEBI:18248"/>
    </ligandPart>
</feature>
<feature type="transmembrane region" description="Helical" evidence="20">
    <location>
        <begin position="302"/>
        <end position="322"/>
    </location>
</feature>
<dbReference type="EMBL" id="CDMN01000034">
    <property type="protein sequence ID" value="CRF44291.1"/>
    <property type="molecule type" value="Genomic_DNA"/>
</dbReference>
<evidence type="ECO:0000313" key="27">
    <source>
        <dbReference type="Proteomes" id="UP000045175"/>
    </source>
</evidence>
<accession>A0A0K2X977</accession>
<comment type="catalytic activity">
    <reaction evidence="17">
        <text>4 Fe(II)-[cytochrome c] + O2 + 8 H(+)(in) = 4 Fe(III)-[cytochrome c] + 2 H2O + 4 H(+)(out)</text>
        <dbReference type="Rhea" id="RHEA:11436"/>
        <dbReference type="Rhea" id="RHEA-COMP:10350"/>
        <dbReference type="Rhea" id="RHEA-COMP:14399"/>
        <dbReference type="ChEBI" id="CHEBI:15377"/>
        <dbReference type="ChEBI" id="CHEBI:15378"/>
        <dbReference type="ChEBI" id="CHEBI:15379"/>
        <dbReference type="ChEBI" id="CHEBI:29033"/>
        <dbReference type="ChEBI" id="CHEBI:29034"/>
        <dbReference type="EC" id="7.1.1.9"/>
    </reaction>
</comment>
<feature type="transmembrane region" description="Helical" evidence="20">
    <location>
        <begin position="334"/>
        <end position="357"/>
    </location>
</feature>
<keyword evidence="11" id="KW-1278">Translocase</keyword>
<evidence type="ECO:0000256" key="11">
    <source>
        <dbReference type="ARBA" id="ARBA00022967"/>
    </source>
</evidence>
<dbReference type="InterPro" id="IPR023615">
    <property type="entry name" value="Cyt_c_Oxase_su1_BS"/>
</dbReference>
<feature type="binding site" description="axial binding residue" evidence="18">
    <location>
        <position position="373"/>
    </location>
    <ligand>
        <name>heme b</name>
        <dbReference type="ChEBI" id="CHEBI:60344"/>
        <label>2; high-spin</label>
    </ligand>
    <ligandPart>
        <name>Fe</name>
        <dbReference type="ChEBI" id="CHEBI:18248"/>
    </ligandPart>
</feature>
<dbReference type="Proteomes" id="UP000041394">
    <property type="component" value="Unassembled WGS sequence"/>
</dbReference>
<comment type="similarity">
    <text evidence="19">Belongs to the heme-copper respiratory oxidase family.</text>
</comment>
<reference evidence="25" key="2">
    <citation type="submission" date="2014-12" db="EMBL/GenBank/DDBJ databases">
        <authorList>
            <person name="Smet A."/>
        </authorList>
    </citation>
    <scope>NUCLEOTIDE SEQUENCE [LARGE SCALE GENOMIC DNA]</scope>
</reference>
<evidence type="ECO:0000313" key="22">
    <source>
        <dbReference type="EMBL" id="CRF40669.1"/>
    </source>
</evidence>
<feature type="transmembrane region" description="Helical" evidence="20">
    <location>
        <begin position="412"/>
        <end position="437"/>
    </location>
</feature>
<keyword evidence="6" id="KW-1003">Cell membrane</keyword>
<keyword evidence="14 18" id="KW-0408">Iron</keyword>
<feature type="transmembrane region" description="Helical" evidence="20">
    <location>
        <begin position="369"/>
        <end position="391"/>
    </location>
</feature>
<evidence type="ECO:0000256" key="17">
    <source>
        <dbReference type="ARBA" id="ARBA00047816"/>
    </source>
</evidence>
<evidence type="ECO:0000256" key="13">
    <source>
        <dbReference type="ARBA" id="ARBA00022989"/>
    </source>
</evidence>
<keyword evidence="16 20" id="KW-0472">Membrane</keyword>
<dbReference type="InterPro" id="IPR023616">
    <property type="entry name" value="Cyt_c_oxase-like_su1_dom"/>
</dbReference>
<dbReference type="GO" id="GO:0004129">
    <property type="term" value="F:cytochrome-c oxidase activity"/>
    <property type="evidence" value="ECO:0007669"/>
    <property type="project" value="UniProtKB-EC"/>
</dbReference>
<feature type="transmembrane region" description="Helical" evidence="20">
    <location>
        <begin position="151"/>
        <end position="172"/>
    </location>
</feature>
<feature type="binding site" evidence="18">
    <location>
        <position position="286"/>
    </location>
    <ligand>
        <name>Cu cation</name>
        <dbReference type="ChEBI" id="CHEBI:23378"/>
        <label>B</label>
    </ligand>
</feature>
<dbReference type="InterPro" id="IPR000883">
    <property type="entry name" value="Cyt_C_Oxase_1"/>
</dbReference>
<comment type="cofactor">
    <cofactor evidence="1">
        <name>heme b</name>
        <dbReference type="ChEBI" id="CHEBI:60344"/>
    </cofactor>
</comment>
<feature type="transmembrane region" description="Helical" evidence="20">
    <location>
        <begin position="78"/>
        <end position="97"/>
    </location>
</feature>
<evidence type="ECO:0000256" key="3">
    <source>
        <dbReference type="ARBA" id="ARBA00004673"/>
    </source>
</evidence>
<evidence type="ECO:0000256" key="9">
    <source>
        <dbReference type="ARBA" id="ARBA00022692"/>
    </source>
</evidence>
<dbReference type="GO" id="GO:0046872">
    <property type="term" value="F:metal ion binding"/>
    <property type="evidence" value="ECO:0007669"/>
    <property type="project" value="UniProtKB-KW"/>
</dbReference>
<protein>
    <recommendedName>
        <fullName evidence="4">cytochrome-c oxidase</fullName>
        <ecNumber evidence="4">7.1.1.9</ecNumber>
    </recommendedName>
</protein>
<dbReference type="EC" id="7.1.1.9" evidence="4"/>
<dbReference type="PANTHER" id="PTHR10422">
    <property type="entry name" value="CYTOCHROME C OXIDASE SUBUNIT 1"/>
    <property type="match status" value="1"/>
</dbReference>
<reference evidence="26 27" key="3">
    <citation type="submission" date="2014-12" db="EMBL/GenBank/DDBJ databases">
        <authorList>
            <person name="Jaenicke S."/>
        </authorList>
    </citation>
    <scope>NUCLEOTIDE SEQUENCE [LARGE SCALE GENOMIC DNA]</scope>
</reference>
<dbReference type="STRING" id="1578720.HAL011_04310"/>
<keyword evidence="25" id="KW-1185">Reference proteome</keyword>
<proteinExistence type="inferred from homology"/>
<evidence type="ECO:0000256" key="20">
    <source>
        <dbReference type="SAM" id="Phobius"/>
    </source>
</evidence>
<name>A0A0K2X977_9HELI</name>
<dbReference type="SUPFAM" id="SSF81442">
    <property type="entry name" value="Cytochrome c oxidase subunit I-like"/>
    <property type="match status" value="1"/>
</dbReference>
<comment type="cofactor">
    <cofactor evidence="18">
        <name>Cu(2+)</name>
        <dbReference type="ChEBI" id="CHEBI:29036"/>
    </cofactor>
    <text evidence="18">Binds 1 copper ion per subunit, denoted as copper B.</text>
</comment>
<keyword evidence="9 19" id="KW-0812">Transmembrane</keyword>
<feature type="transmembrane region" description="Helical" evidence="20">
    <location>
        <begin position="32"/>
        <end position="57"/>
    </location>
</feature>
<dbReference type="UniPathway" id="UPA00705"/>
<keyword evidence="15" id="KW-0186">Copper</keyword>
<evidence type="ECO:0000313" key="23">
    <source>
        <dbReference type="EMBL" id="CRF43062.1"/>
    </source>
</evidence>
<evidence type="ECO:0000313" key="26">
    <source>
        <dbReference type="Proteomes" id="UP000041394"/>
    </source>
</evidence>
<dbReference type="EMBL" id="CDMH01000057">
    <property type="protein sequence ID" value="CRF43062.1"/>
    <property type="molecule type" value="Genomic_DNA"/>
</dbReference>
<dbReference type="AlphaFoldDB" id="A0A0K2X977"/>
<evidence type="ECO:0000256" key="6">
    <source>
        <dbReference type="ARBA" id="ARBA00022475"/>
    </source>
</evidence>
<keyword evidence="23" id="KW-0560">Oxidoreductase</keyword>
<dbReference type="GO" id="GO:0015990">
    <property type="term" value="P:electron transport coupled proton transport"/>
    <property type="evidence" value="ECO:0007669"/>
    <property type="project" value="TreeGrafter"/>
</dbReference>